<comment type="caution">
    <text evidence="1">The sequence shown here is derived from an EMBL/GenBank/DDBJ whole genome shotgun (WGS) entry which is preliminary data.</text>
</comment>
<protein>
    <submittedName>
        <fullName evidence="1">DUF1667 domain-containing protein</fullName>
    </submittedName>
</protein>
<proteinExistence type="predicted"/>
<dbReference type="PANTHER" id="PTHR39450">
    <property type="entry name" value="MOLYBDOPTERIN OXIDOREDUCTASE, 4FE-4S CLUSTER-BINDING SUBUNIT"/>
    <property type="match status" value="1"/>
</dbReference>
<gene>
    <name evidence="1" type="ORF">F8154_02615</name>
</gene>
<reference evidence="1 2" key="1">
    <citation type="submission" date="2019-10" db="EMBL/GenBank/DDBJ databases">
        <title>Alkaliphilus serpentinus sp. nov. and Alkaliphilus pronyensis sp. nov., two novel anaerobic alkaliphilic species isolated from the serpentinized-hosted hydrothermal field of the Prony Bay (New Caledonia).</title>
        <authorList>
            <person name="Postec A."/>
        </authorList>
    </citation>
    <scope>NUCLEOTIDE SEQUENCE [LARGE SCALE GENOMIC DNA]</scope>
    <source>
        <strain evidence="1 2">LacV</strain>
    </source>
</reference>
<dbReference type="EMBL" id="WBZC01000009">
    <property type="protein sequence ID" value="KAB3537720.1"/>
    <property type="molecule type" value="Genomic_DNA"/>
</dbReference>
<name>A0A6I0F567_9FIRM</name>
<dbReference type="InterPro" id="IPR036593">
    <property type="entry name" value="CPE0013-like_sf"/>
</dbReference>
<dbReference type="InterPro" id="IPR012460">
    <property type="entry name" value="DUF1667"/>
</dbReference>
<dbReference type="Proteomes" id="UP000432715">
    <property type="component" value="Unassembled WGS sequence"/>
</dbReference>
<dbReference type="RefSeq" id="WP_151860035.1">
    <property type="nucleotide sequence ID" value="NZ_WBZC01000009.1"/>
</dbReference>
<keyword evidence="2" id="KW-1185">Reference proteome</keyword>
<dbReference type="Gene3D" id="3.10.530.10">
    <property type="entry name" value="CPE0013-like"/>
    <property type="match status" value="1"/>
</dbReference>
<dbReference type="SUPFAM" id="SSF160148">
    <property type="entry name" value="CPE0013-like"/>
    <property type="match status" value="1"/>
</dbReference>
<evidence type="ECO:0000313" key="1">
    <source>
        <dbReference type="EMBL" id="KAB3537720.1"/>
    </source>
</evidence>
<dbReference type="Pfam" id="PF07892">
    <property type="entry name" value="DUF1667"/>
    <property type="match status" value="1"/>
</dbReference>
<dbReference type="PANTHER" id="PTHR39450:SF1">
    <property type="entry name" value="DUF1667 DOMAIN-CONTAINING PROTEIN"/>
    <property type="match status" value="1"/>
</dbReference>
<organism evidence="1 2">
    <name type="scientific">Alkaliphilus pronyensis</name>
    <dbReference type="NCBI Taxonomy" id="1482732"/>
    <lineage>
        <taxon>Bacteria</taxon>
        <taxon>Bacillati</taxon>
        <taxon>Bacillota</taxon>
        <taxon>Clostridia</taxon>
        <taxon>Peptostreptococcales</taxon>
        <taxon>Natronincolaceae</taxon>
        <taxon>Alkaliphilus</taxon>
    </lineage>
</organism>
<dbReference type="OrthoDB" id="9811531at2"/>
<sequence length="120" mass="13263">MEKQNIICIACPLGCKLEVEHKKNGIDDYIVTGNKCPRGKDYGIKEMTNPTRVLTSTVKIKNAHLCRIPVRTKGEIPKGLIFKCMKEINKVEISGPIKVGDIIIKNVLGTGIDIIATRSM</sequence>
<accession>A0A6I0F567</accession>
<evidence type="ECO:0000313" key="2">
    <source>
        <dbReference type="Proteomes" id="UP000432715"/>
    </source>
</evidence>
<dbReference type="AlphaFoldDB" id="A0A6I0F567"/>